<dbReference type="Pfam" id="PF00890">
    <property type="entry name" value="FAD_binding_2"/>
    <property type="match status" value="1"/>
</dbReference>
<comment type="caution">
    <text evidence="6">The sequence shown here is derived from an EMBL/GenBank/DDBJ whole genome shotgun (WGS) entry which is preliminary data.</text>
</comment>
<dbReference type="AlphaFoldDB" id="A0A3N0CIR6"/>
<dbReference type="PANTHER" id="PTHR43400">
    <property type="entry name" value="FUMARATE REDUCTASE"/>
    <property type="match status" value="1"/>
</dbReference>
<name>A0A3N0CIR6_9ACTN</name>
<evidence type="ECO:0000256" key="2">
    <source>
        <dbReference type="ARBA" id="ARBA00022630"/>
    </source>
</evidence>
<dbReference type="GO" id="GO:0008202">
    <property type="term" value="P:steroid metabolic process"/>
    <property type="evidence" value="ECO:0007669"/>
    <property type="project" value="UniProtKB-ARBA"/>
</dbReference>
<dbReference type="SUPFAM" id="SSF56425">
    <property type="entry name" value="Succinate dehydrogenase/fumarate reductase flavoprotein, catalytic domain"/>
    <property type="match status" value="1"/>
</dbReference>
<organism evidence="6 7">
    <name type="scientific">Nocardioides marmoriginsengisoli</name>
    <dbReference type="NCBI Taxonomy" id="661483"/>
    <lineage>
        <taxon>Bacteria</taxon>
        <taxon>Bacillati</taxon>
        <taxon>Actinomycetota</taxon>
        <taxon>Actinomycetes</taxon>
        <taxon>Propionibacteriales</taxon>
        <taxon>Nocardioidaceae</taxon>
        <taxon>Nocardioides</taxon>
    </lineage>
</organism>
<dbReference type="EMBL" id="RJSE01000007">
    <property type="protein sequence ID" value="RNL62906.1"/>
    <property type="molecule type" value="Genomic_DNA"/>
</dbReference>
<keyword evidence="3" id="KW-0274">FAD</keyword>
<evidence type="ECO:0000256" key="3">
    <source>
        <dbReference type="ARBA" id="ARBA00022827"/>
    </source>
</evidence>
<dbReference type="InterPro" id="IPR050315">
    <property type="entry name" value="FAD-oxidoreductase_2"/>
</dbReference>
<dbReference type="Gene3D" id="3.90.700.10">
    <property type="entry name" value="Succinate dehydrogenase/fumarate reductase flavoprotein, catalytic domain"/>
    <property type="match status" value="1"/>
</dbReference>
<dbReference type="InterPro" id="IPR036188">
    <property type="entry name" value="FAD/NAD-bd_sf"/>
</dbReference>
<dbReference type="PANTHER" id="PTHR43400:SF10">
    <property type="entry name" value="3-OXOSTEROID 1-DEHYDROGENASE"/>
    <property type="match status" value="1"/>
</dbReference>
<keyword evidence="7" id="KW-1185">Reference proteome</keyword>
<dbReference type="GO" id="GO:0033765">
    <property type="term" value="F:steroid dehydrogenase activity, acting on the CH-CH group of donors"/>
    <property type="evidence" value="ECO:0007669"/>
    <property type="project" value="UniProtKB-ARBA"/>
</dbReference>
<dbReference type="OrthoDB" id="9813348at2"/>
<feature type="domain" description="FAD-dependent oxidoreductase 2 FAD-binding" evidence="5">
    <location>
        <begin position="26"/>
        <end position="589"/>
    </location>
</feature>
<proteinExistence type="predicted"/>
<dbReference type="Proteomes" id="UP000267128">
    <property type="component" value="Unassembled WGS sequence"/>
</dbReference>
<keyword evidence="4" id="KW-0560">Oxidoreductase</keyword>
<evidence type="ECO:0000259" key="5">
    <source>
        <dbReference type="Pfam" id="PF00890"/>
    </source>
</evidence>
<evidence type="ECO:0000256" key="1">
    <source>
        <dbReference type="ARBA" id="ARBA00001974"/>
    </source>
</evidence>
<dbReference type="InterPro" id="IPR027477">
    <property type="entry name" value="Succ_DH/fumarate_Rdtase_cat_sf"/>
</dbReference>
<reference evidence="6 7" key="1">
    <citation type="submission" date="2018-11" db="EMBL/GenBank/DDBJ databases">
        <authorList>
            <person name="Li F."/>
        </authorList>
    </citation>
    <scope>NUCLEOTIDE SEQUENCE [LARGE SCALE GENOMIC DNA]</scope>
    <source>
        <strain evidence="6 7">Gsoil 097</strain>
    </source>
</reference>
<keyword evidence="2" id="KW-0285">Flavoprotein</keyword>
<evidence type="ECO:0000313" key="7">
    <source>
        <dbReference type="Proteomes" id="UP000267128"/>
    </source>
</evidence>
<comment type="cofactor">
    <cofactor evidence="1">
        <name>FAD</name>
        <dbReference type="ChEBI" id="CHEBI:57692"/>
    </cofactor>
</comment>
<evidence type="ECO:0000256" key="4">
    <source>
        <dbReference type="ARBA" id="ARBA00023002"/>
    </source>
</evidence>
<evidence type="ECO:0000313" key="6">
    <source>
        <dbReference type="EMBL" id="RNL62906.1"/>
    </source>
</evidence>
<accession>A0A3N0CIR6</accession>
<protein>
    <submittedName>
        <fullName evidence="6">FAD-dependent oxidoreductase</fullName>
    </submittedName>
</protein>
<gene>
    <name evidence="6" type="ORF">EFK50_14350</name>
</gene>
<sequence>MVNTVNEGAPGTVGTAAEFGLPIEVDVVVVGSGAGGMMSALAAALEGAEVLLVESEHLVGGTTAISGGATWVPNHGIATKHLKAHDSASMAREYILGEGRDQVLDPEVVDAFIENAPKMARFVEEHTYLSWIPGIWPDYHSDIPGATHCRSLFPGPFPPEVLGEHAAIVRPPKKSGQSKSPLPLWPLGRMKGTWIAGYAMIGAFLEASLRVGVTIRTETRAVGIATDPHGVTGIFVEVEGAQRLVTARKGVVLASGGFEGSEELTSKYLGAPFTAQVTPAGHQGEGVRMAQSAGAKMSSMSETWWMPAMQIPGETLDGRPISRLVQGERALPHTIMVNSRGERFANEAAPYNHLGRIMREVDPVTGAMPNASVWMIFDDFYRTHYGFFGEQPGCELPAFVRRSDTLEGLAEQCGIDPGGLTGTIEEFNPAAALGRDPWFNRGATIYERFFGDHHPRLGRYSPDAVAPRGTAKARRVVATALGPFVGPVLARTARARRPDRLRSVVVPALATIMRPCLDNPRTGTLGPIDTGPFYAVPVEASSIGTIGGPRTDGRGRVLDESGAVIPGLYAAGNAAGAPTHGFYGGAGGTITLGLTFGLLAGRDAASR</sequence>
<dbReference type="InterPro" id="IPR003953">
    <property type="entry name" value="FAD-dep_OxRdtase_2_FAD-bd"/>
</dbReference>
<dbReference type="SUPFAM" id="SSF51905">
    <property type="entry name" value="FAD/NAD(P)-binding domain"/>
    <property type="match status" value="1"/>
</dbReference>
<dbReference type="Gene3D" id="3.50.50.60">
    <property type="entry name" value="FAD/NAD(P)-binding domain"/>
    <property type="match status" value="2"/>
</dbReference>